<keyword evidence="15" id="KW-1185">Reference proteome</keyword>
<dbReference type="InterPro" id="IPR051495">
    <property type="entry name" value="Epithelial_Barrier/Signaling"/>
</dbReference>
<dbReference type="SUPFAM" id="SSF82895">
    <property type="entry name" value="TSP-1 type 1 repeat"/>
    <property type="match status" value="1"/>
</dbReference>
<evidence type="ECO:0000256" key="11">
    <source>
        <dbReference type="SAM" id="MobiDB-lite"/>
    </source>
</evidence>
<dbReference type="Pfam" id="PF06119">
    <property type="entry name" value="NIDO"/>
    <property type="match status" value="1"/>
</dbReference>
<dbReference type="PANTHER" id="PTHR13802:SF52">
    <property type="entry name" value="MUCIN-4"/>
    <property type="match status" value="1"/>
</dbReference>
<dbReference type="Proteomes" id="UP000001554">
    <property type="component" value="Chromosome 17"/>
</dbReference>
<dbReference type="FunFam" id="2.20.100.10:FF:000007">
    <property type="entry name" value="Thrombospondin 1"/>
    <property type="match status" value="1"/>
</dbReference>
<dbReference type="InterPro" id="IPR001881">
    <property type="entry name" value="EGF-like_Ca-bd_dom"/>
</dbReference>
<evidence type="ECO:0000259" key="14">
    <source>
        <dbReference type="PROSITE" id="PS51233"/>
    </source>
</evidence>
<dbReference type="PROSITE" id="PS01186">
    <property type="entry name" value="EGF_2"/>
    <property type="match status" value="1"/>
</dbReference>
<evidence type="ECO:0000256" key="10">
    <source>
        <dbReference type="PROSITE-ProRule" id="PRU00076"/>
    </source>
</evidence>
<evidence type="ECO:0000256" key="4">
    <source>
        <dbReference type="ARBA" id="ARBA00022729"/>
    </source>
</evidence>
<reference evidence="16" key="2">
    <citation type="submission" date="2025-08" db="UniProtKB">
        <authorList>
            <consortium name="RefSeq"/>
        </authorList>
    </citation>
    <scope>IDENTIFICATION</scope>
    <source>
        <strain evidence="16">S238N-H82</strain>
        <tissue evidence="16">Testes</tissue>
    </source>
</reference>
<dbReference type="PROSITE" id="PS00010">
    <property type="entry name" value="ASX_HYDROXYL"/>
    <property type="match status" value="2"/>
</dbReference>
<dbReference type="InterPro" id="IPR036383">
    <property type="entry name" value="TSP1_rpt_sf"/>
</dbReference>
<dbReference type="Pfam" id="PF07645">
    <property type="entry name" value="EGF_CA"/>
    <property type="match status" value="2"/>
</dbReference>
<dbReference type="InterPro" id="IPR003886">
    <property type="entry name" value="NIDO_dom"/>
</dbReference>
<dbReference type="Gene3D" id="2.10.25.10">
    <property type="entry name" value="Laminin"/>
    <property type="match status" value="2"/>
</dbReference>
<dbReference type="Pfam" id="PF00090">
    <property type="entry name" value="TSP_1"/>
    <property type="match status" value="1"/>
</dbReference>
<dbReference type="InterPro" id="IPR000152">
    <property type="entry name" value="EGF-type_Asp/Asn_hydroxyl_site"/>
</dbReference>
<dbReference type="PROSITE" id="PS51233">
    <property type="entry name" value="VWFD"/>
    <property type="match status" value="1"/>
</dbReference>
<dbReference type="InterPro" id="IPR018097">
    <property type="entry name" value="EGF_Ca-bd_CS"/>
</dbReference>
<feature type="compositionally biased region" description="Low complexity" evidence="11">
    <location>
        <begin position="65"/>
        <end position="94"/>
    </location>
</feature>
<dbReference type="InterPro" id="IPR009030">
    <property type="entry name" value="Growth_fac_rcpt_cys_sf"/>
</dbReference>
<dbReference type="SMART" id="SM00179">
    <property type="entry name" value="EGF_CA"/>
    <property type="match status" value="2"/>
</dbReference>
<keyword evidence="5" id="KW-0677">Repeat</keyword>
<dbReference type="InterPro" id="IPR001846">
    <property type="entry name" value="VWF_type-D"/>
</dbReference>
<feature type="compositionally biased region" description="Polar residues" evidence="11">
    <location>
        <begin position="27"/>
        <end position="64"/>
    </location>
</feature>
<proteinExistence type="predicted"/>
<dbReference type="Gene3D" id="2.20.100.10">
    <property type="entry name" value="Thrombospondin type-1 (TSP1) repeat"/>
    <property type="match status" value="1"/>
</dbReference>
<comment type="subcellular location">
    <subcellularLocation>
        <location evidence="1">Membrane</location>
    </subcellularLocation>
</comment>
<dbReference type="SMART" id="SM00539">
    <property type="entry name" value="NIDO"/>
    <property type="match status" value="1"/>
</dbReference>
<evidence type="ECO:0000259" key="13">
    <source>
        <dbReference type="PROSITE" id="PS50856"/>
    </source>
</evidence>
<feature type="region of interest" description="Disordered" evidence="11">
    <location>
        <begin position="1"/>
        <end position="115"/>
    </location>
</feature>
<evidence type="ECO:0000256" key="8">
    <source>
        <dbReference type="ARBA" id="ARBA00023136"/>
    </source>
</evidence>
<evidence type="ECO:0000259" key="12">
    <source>
        <dbReference type="PROSITE" id="PS50026"/>
    </source>
</evidence>
<dbReference type="KEGG" id="bfo:118405006"/>
<protein>
    <submittedName>
        <fullName evidence="16">Uncharacterized protein LOC118405006</fullName>
    </submittedName>
</protein>
<dbReference type="PROSITE" id="PS01187">
    <property type="entry name" value="EGF_CA"/>
    <property type="match status" value="1"/>
</dbReference>
<feature type="compositionally biased region" description="Polar residues" evidence="11">
    <location>
        <begin position="1"/>
        <end position="13"/>
    </location>
</feature>
<dbReference type="InterPro" id="IPR000884">
    <property type="entry name" value="TSP1_rpt"/>
</dbReference>
<dbReference type="GO" id="GO:0016020">
    <property type="term" value="C:membrane"/>
    <property type="evidence" value="ECO:0007669"/>
    <property type="project" value="UniProtKB-SubCell"/>
</dbReference>
<feature type="domain" description="EGF-like" evidence="12">
    <location>
        <begin position="1609"/>
        <end position="1650"/>
    </location>
</feature>
<accession>A0A9J7HLU5</accession>
<dbReference type="InterPro" id="IPR005533">
    <property type="entry name" value="AMOP_dom"/>
</dbReference>
<gene>
    <name evidence="16" type="primary">LOC118405006</name>
</gene>
<evidence type="ECO:0000313" key="16">
    <source>
        <dbReference type="RefSeq" id="XP_035660299.1"/>
    </source>
</evidence>
<dbReference type="FunFam" id="2.10.25.10:FF:000038">
    <property type="entry name" value="Fibrillin 2"/>
    <property type="match status" value="2"/>
</dbReference>
<dbReference type="PANTHER" id="PTHR13802">
    <property type="entry name" value="MUCIN 4-RELATED"/>
    <property type="match status" value="1"/>
</dbReference>
<evidence type="ECO:0000256" key="6">
    <source>
        <dbReference type="ARBA" id="ARBA00022837"/>
    </source>
</evidence>
<evidence type="ECO:0000256" key="9">
    <source>
        <dbReference type="ARBA" id="ARBA00023157"/>
    </source>
</evidence>
<name>A0A9J7HLU5_BRAFL</name>
<reference evidence="15" key="1">
    <citation type="journal article" date="2020" name="Nat. Ecol. Evol.">
        <title>Deeply conserved synteny resolves early events in vertebrate evolution.</title>
        <authorList>
            <person name="Simakov O."/>
            <person name="Marletaz F."/>
            <person name="Yue J.X."/>
            <person name="O'Connell B."/>
            <person name="Jenkins J."/>
            <person name="Brandt A."/>
            <person name="Calef R."/>
            <person name="Tung C.H."/>
            <person name="Huang T.K."/>
            <person name="Schmutz J."/>
            <person name="Satoh N."/>
            <person name="Yu J.K."/>
            <person name="Putnam N.H."/>
            <person name="Green R.E."/>
            <person name="Rokhsar D.S."/>
        </authorList>
    </citation>
    <scope>NUCLEOTIDE SEQUENCE [LARGE SCALE GENOMIC DNA]</scope>
    <source>
        <strain evidence="15">S238N-H82</strain>
    </source>
</reference>
<dbReference type="SUPFAM" id="SSF57184">
    <property type="entry name" value="Growth factor receptor domain"/>
    <property type="match status" value="1"/>
</dbReference>
<dbReference type="SMART" id="SM00181">
    <property type="entry name" value="EGF"/>
    <property type="match status" value="3"/>
</dbReference>
<evidence type="ECO:0000256" key="3">
    <source>
        <dbReference type="ARBA" id="ARBA00022692"/>
    </source>
</evidence>
<dbReference type="InterPro" id="IPR000742">
    <property type="entry name" value="EGF"/>
</dbReference>
<organism evidence="15 16">
    <name type="scientific">Branchiostoma floridae</name>
    <name type="common">Florida lancelet</name>
    <name type="synonym">Amphioxus</name>
    <dbReference type="NCBI Taxonomy" id="7739"/>
    <lineage>
        <taxon>Eukaryota</taxon>
        <taxon>Metazoa</taxon>
        <taxon>Chordata</taxon>
        <taxon>Cephalochordata</taxon>
        <taxon>Leptocardii</taxon>
        <taxon>Amphioxiformes</taxon>
        <taxon>Branchiostomatidae</taxon>
        <taxon>Branchiostoma</taxon>
    </lineage>
</organism>
<keyword evidence="2 10" id="KW-0245">EGF-like domain</keyword>
<keyword evidence="9" id="KW-1015">Disulfide bond</keyword>
<dbReference type="RefSeq" id="XP_035660299.1">
    <property type="nucleotide sequence ID" value="XM_035804406.1"/>
</dbReference>
<keyword evidence="3" id="KW-0812">Transmembrane</keyword>
<dbReference type="GeneID" id="118405006"/>
<dbReference type="GO" id="GO:0005615">
    <property type="term" value="C:extracellular space"/>
    <property type="evidence" value="ECO:0000318"/>
    <property type="project" value="GO_Central"/>
</dbReference>
<comment type="caution">
    <text evidence="10">Lacks conserved residue(s) required for the propagation of feature annotation.</text>
</comment>
<dbReference type="PROSITE" id="PS50092">
    <property type="entry name" value="TSP1"/>
    <property type="match status" value="1"/>
</dbReference>
<dbReference type="PROSITE" id="PS50856">
    <property type="entry name" value="AMOP"/>
    <property type="match status" value="1"/>
</dbReference>
<feature type="compositionally biased region" description="Polar residues" evidence="11">
    <location>
        <begin position="101"/>
        <end position="115"/>
    </location>
</feature>
<dbReference type="CDD" id="cd00054">
    <property type="entry name" value="EGF_CA"/>
    <property type="match status" value="2"/>
</dbReference>
<dbReference type="PROSITE" id="PS50026">
    <property type="entry name" value="EGF_3"/>
    <property type="match status" value="2"/>
</dbReference>
<dbReference type="InterPro" id="IPR049883">
    <property type="entry name" value="NOTCH1_EGF-like"/>
</dbReference>
<sequence>MPSTIDPTGTAPFTTTVGHTSSHVTTEPTAKSTAFTTMPSTIDPTATAPFTTTVGHTSSQFTTEATAKSTDFTTRTSTIATTGTAPFTTAGHTTKPMVSTKPKTTLPSTAPTTMYSSEGPQGLLFDYYVMQEEITTWVSNVDAALSEELQLDEFQVSLTELQSQDGALLVNLEGTANVELTSERWVLVYNEGPGVTHTALLLPELENLDVAQGLTGVLPAKVVVSAIRNAYELYFSRHLASLQTDYTSMMSTTDFNSLVDVSAPVPSRIELNERFYLQRLPATLSWSVQANPQVEFSISVSPSSTDRVILVSFTQPSVEVFDYTAMRADVTAWESKLDAALSEELQLEQFQVSLTELQSQDGVPLANLIATANVRLKAERWVLVYQEGPGVTHTALILTELEDLDITQGLTAGALAVTVQVSVIRATFQLYFSRHLASLQTDYTSMMSTTDFNSLVDVSAPVPSRIELNERFYLQRLPATLSWSVQANPQVEFSISLSPSTTDRVILVSFTQPSVEVFDYAAIRTDVTAWELNLDAALSEELQMEQFQVSLAEMQSQDGVPLVNLVRTANVRLKAERWVLVYQEGPGVTHTALILTELEDLDITQGLTAGALAVNVQVSVIRATFQLYFSRHLASLQTDYTSMMSTTDFTSLVDVSAPVPSRIELNERFYLQRLPATLSWSVQANPQVEFSISVSPSTSDRVILVSFTQPTVEVFDYAAMDADVTSWESNLDAGLSEELQLEQFQVSLTELQSQDGVPLANLARTASMTLKAERWVLVYQEGPGATHTSLILTELGSLDITEGLTAGDLPTGVQVSVIRATFQLYFSRHLASLQTAYTSMMSTTDFTSLVDVSAPVPSRIELNERFYLQRLPATLSWSVQANPQVEFSISVSPSTTDRVILVSFTQPSVEVFDYTAMSADVTVWELNLDAPLSEELHLEDFDLSLTELQSQDGVPLANLIATANVRLKAERWVLVYQEGPGATHTALILTELEDLDITQGLTAGALAGDLQVSVIRATFQLYFSRHLASLQTDYTSMMSTTDFNSLVDVSAPVPSRIELNERFYLQRLPATLSWSVQANPQVEFSISVSPSTTDRVILVSFTQPSVEVFDYTAMSADVTVWELNLDAPLSEELHLEDFDLSLTELQSQDGVPLANLIATANVRLKAERWVLVYQEGPGATHTALILTELEDLDITQGLTAGALAGDLQVSVIRATFQLYFSRHLASLQTDYTSMMSTTDFNSLVDVSAPVPSRIELNERFYLQRLPATLSWSVQANPQVEFSISVSPSTTDRVILVSFTQPSVEVFDYTAMSADVTVWELNLDAPLSEELQLEDFHLSLTELQSQDGVPLVNLIATANVRLKSERWVLVYQEGPGVTHTGFLLTQLENLDITQGLIGVFPSQLSLSTTDETMLIYFERHLTNLQAHYTTMVTTTDFSSLVDVSAPVPRRIELNERFYLQRLLPAFSWSTDVSSETRVEISVSITRVERVILMSFIIAGPIDGMFGPWSNWTECTATCGVSVQVRSRTCDSPAPQNGGRYCQGDATAFKVCVGQDCPVGFVDWCDQVEDRCGVEFHGGVCTMRQRDYVCYCQNGYNRITDNLGNFLRCMDVDECTTGLSNCDPEVGICTNTPGGFTCKCPKGFTGDGVVCIDINECLDPALSRCDENAHCTNSIGSYTCECVEGFVSIADEGTAFTGQCKGTIDLLPYGAVAGDFQLFIRLHYVWQFPPLIVTETVSPPIYVEYGVPLMAGKLFHYLYIIENGLVIMTDRRIIVPTFRNPLSLSSALRYVNVDNIAVFAPFWTNNRFYNLLLGHAPKVWYQMYTVQSHVVMTIVNRLVIQQFSPSFSFRARLVLVVTYDSMVPPWIAATQEVNTVQLVIASDYVHTYVLYKYPRGRMKWTPVFSTNEVQVYSFPARIGFIIRTTNSFGIRTEWSVEDPNSGQWSRMTGRPNAFRISDLLPKGLLAYRVETNSDTWVNPRLACLSWFEEEEDPMTWGSSLIGRCPPTMAHALQEYGTYTTTPSDYSNAICFTRLFSSSSGGNMDCCYEMSSGALLGGNRENSGAGFLRRYERTPLSDTSSLYYTREYLPYQWCTMQSASSAYLDMYVSRRIRSTSSSYSMVIQGTGFGDPHLASADGIEFTFNGFGEYVLLRSRSSAPYRFELQGRTSQPSNRNENVKATIFTYDSVLWA</sequence>
<dbReference type="GO" id="GO:0005509">
    <property type="term" value="F:calcium ion binding"/>
    <property type="evidence" value="ECO:0007669"/>
    <property type="project" value="InterPro"/>
</dbReference>
<evidence type="ECO:0000256" key="5">
    <source>
        <dbReference type="ARBA" id="ARBA00022737"/>
    </source>
</evidence>
<feature type="compositionally biased region" description="Low complexity" evidence="11">
    <location>
        <begin position="14"/>
        <end position="26"/>
    </location>
</feature>
<evidence type="ECO:0000256" key="2">
    <source>
        <dbReference type="ARBA" id="ARBA00022536"/>
    </source>
</evidence>
<dbReference type="GO" id="GO:0007160">
    <property type="term" value="P:cell-matrix adhesion"/>
    <property type="evidence" value="ECO:0007669"/>
    <property type="project" value="InterPro"/>
</dbReference>
<feature type="domain" description="EGF-like" evidence="12">
    <location>
        <begin position="1651"/>
        <end position="1690"/>
    </location>
</feature>
<feature type="domain" description="AMOP" evidence="13">
    <location>
        <begin position="1973"/>
        <end position="2108"/>
    </location>
</feature>
<evidence type="ECO:0000256" key="1">
    <source>
        <dbReference type="ARBA" id="ARBA00004370"/>
    </source>
</evidence>
<keyword evidence="8" id="KW-0472">Membrane</keyword>
<keyword evidence="6" id="KW-0106">Calcium</keyword>
<dbReference type="SMART" id="SM00209">
    <property type="entry name" value="TSP1"/>
    <property type="match status" value="1"/>
</dbReference>
<keyword evidence="4" id="KW-0732">Signal</keyword>
<evidence type="ECO:0000313" key="15">
    <source>
        <dbReference type="Proteomes" id="UP000001554"/>
    </source>
</evidence>
<evidence type="ECO:0000256" key="7">
    <source>
        <dbReference type="ARBA" id="ARBA00022989"/>
    </source>
</evidence>
<feature type="domain" description="VWFD" evidence="14">
    <location>
        <begin position="2120"/>
        <end position="2188"/>
    </location>
</feature>
<keyword evidence="7" id="KW-1133">Transmembrane helix</keyword>
<dbReference type="OrthoDB" id="1163657at2759"/>